<name>A0A0M0K3Y2_9EUKA</name>
<dbReference type="EMBL" id="JWZX01001499">
    <property type="protein sequence ID" value="KOO33520.1"/>
    <property type="molecule type" value="Genomic_DNA"/>
</dbReference>
<proteinExistence type="predicted"/>
<evidence type="ECO:0000313" key="1">
    <source>
        <dbReference type="EMBL" id="KOO33520.1"/>
    </source>
</evidence>
<dbReference type="Proteomes" id="UP000037460">
    <property type="component" value="Unassembled WGS sequence"/>
</dbReference>
<sequence>MAEAIGEVRVAELSAVLDAATELERCRTDPAWEYSSATRSYAHDRLIEADAGLEGACFWNGRNSTVRNAERAEALDRLFVQRYPDIPSDMLPPFCDAE</sequence>
<organism evidence="1 2">
    <name type="scientific">Chrysochromulina tobinii</name>
    <dbReference type="NCBI Taxonomy" id="1460289"/>
    <lineage>
        <taxon>Eukaryota</taxon>
        <taxon>Haptista</taxon>
        <taxon>Haptophyta</taxon>
        <taxon>Prymnesiophyceae</taxon>
        <taxon>Prymnesiales</taxon>
        <taxon>Chrysochromulinaceae</taxon>
        <taxon>Chrysochromulina</taxon>
    </lineage>
</organism>
<accession>A0A0M0K3Y2</accession>
<protein>
    <submittedName>
        <fullName evidence="1">Uncharacterized protein</fullName>
    </submittedName>
</protein>
<comment type="caution">
    <text evidence="1">The sequence shown here is derived from an EMBL/GenBank/DDBJ whole genome shotgun (WGS) entry which is preliminary data.</text>
</comment>
<dbReference type="OrthoDB" id="432334at2759"/>
<gene>
    <name evidence="1" type="ORF">Ctob_014848</name>
</gene>
<keyword evidence="2" id="KW-1185">Reference proteome</keyword>
<dbReference type="AlphaFoldDB" id="A0A0M0K3Y2"/>
<reference evidence="2" key="1">
    <citation type="journal article" date="2015" name="PLoS Genet.">
        <title>Genome Sequence and Transcriptome Analyses of Chrysochromulina tobin: Metabolic Tools for Enhanced Algal Fitness in the Prominent Order Prymnesiales (Haptophyceae).</title>
        <authorList>
            <person name="Hovde B.T."/>
            <person name="Deodato C.R."/>
            <person name="Hunsperger H.M."/>
            <person name="Ryken S.A."/>
            <person name="Yost W."/>
            <person name="Jha R.K."/>
            <person name="Patterson J."/>
            <person name="Monnat R.J. Jr."/>
            <person name="Barlow S.B."/>
            <person name="Starkenburg S.R."/>
            <person name="Cattolico R.A."/>
        </authorList>
    </citation>
    <scope>NUCLEOTIDE SEQUENCE</scope>
    <source>
        <strain evidence="2">CCMP291</strain>
    </source>
</reference>
<evidence type="ECO:0000313" key="2">
    <source>
        <dbReference type="Proteomes" id="UP000037460"/>
    </source>
</evidence>